<dbReference type="AlphaFoldDB" id="A0A6S7AS75"/>
<evidence type="ECO:0000256" key="2">
    <source>
        <dbReference type="SAM" id="SignalP"/>
    </source>
</evidence>
<dbReference type="PROSITE" id="PS50983">
    <property type="entry name" value="FE_B12_PBP"/>
    <property type="match status" value="1"/>
</dbReference>
<feature type="domain" description="Fe/B12 periplasmic-binding" evidence="3">
    <location>
        <begin position="63"/>
        <end position="316"/>
    </location>
</feature>
<accession>A0A6S7AS75</accession>
<protein>
    <submittedName>
        <fullName evidence="4">Vitamin B12-binding protein</fullName>
    </submittedName>
</protein>
<name>A0A6S7AS75_9BURK</name>
<evidence type="ECO:0000259" key="3">
    <source>
        <dbReference type="PROSITE" id="PS50983"/>
    </source>
</evidence>
<dbReference type="PANTHER" id="PTHR30535:SF34">
    <property type="entry name" value="MOLYBDATE-BINDING PROTEIN MOLA"/>
    <property type="match status" value="1"/>
</dbReference>
<dbReference type="GO" id="GO:0071281">
    <property type="term" value="P:cellular response to iron ion"/>
    <property type="evidence" value="ECO:0007669"/>
    <property type="project" value="TreeGrafter"/>
</dbReference>
<keyword evidence="5" id="KW-1185">Reference proteome</keyword>
<dbReference type="Gene3D" id="3.40.50.1980">
    <property type="entry name" value="Nitrogenase molybdenum iron protein domain"/>
    <property type="match status" value="2"/>
</dbReference>
<dbReference type="Pfam" id="PF01497">
    <property type="entry name" value="Peripla_BP_2"/>
    <property type="match status" value="1"/>
</dbReference>
<reference evidence="4 5" key="1">
    <citation type="submission" date="2020-04" db="EMBL/GenBank/DDBJ databases">
        <authorList>
            <person name="De Canck E."/>
        </authorList>
    </citation>
    <scope>NUCLEOTIDE SEQUENCE [LARGE SCALE GENOMIC DNA]</scope>
    <source>
        <strain evidence="4 5">LMG 28138</strain>
    </source>
</reference>
<gene>
    <name evidence="4" type="primary">btuF</name>
    <name evidence="4" type="ORF">LMG28138_00101</name>
</gene>
<dbReference type="InterPro" id="IPR054828">
    <property type="entry name" value="Vit_B12_bind_prot"/>
</dbReference>
<proteinExistence type="predicted"/>
<evidence type="ECO:0000313" key="5">
    <source>
        <dbReference type="Proteomes" id="UP000494115"/>
    </source>
</evidence>
<feature type="chain" id="PRO_5028892292" evidence="2">
    <location>
        <begin position="43"/>
        <end position="321"/>
    </location>
</feature>
<dbReference type="EMBL" id="CADIKM010000001">
    <property type="protein sequence ID" value="CAB3776196.1"/>
    <property type="molecule type" value="Genomic_DNA"/>
</dbReference>
<evidence type="ECO:0000256" key="1">
    <source>
        <dbReference type="ARBA" id="ARBA00022729"/>
    </source>
</evidence>
<keyword evidence="1 2" id="KW-0732">Signal</keyword>
<dbReference type="SUPFAM" id="SSF53807">
    <property type="entry name" value="Helical backbone' metal receptor"/>
    <property type="match status" value="1"/>
</dbReference>
<dbReference type="InterPro" id="IPR002491">
    <property type="entry name" value="ABC_transptr_periplasmic_BD"/>
</dbReference>
<dbReference type="PANTHER" id="PTHR30535">
    <property type="entry name" value="VITAMIN B12-BINDING PROTEIN"/>
    <property type="match status" value="1"/>
</dbReference>
<dbReference type="NCBIfam" id="NF038402">
    <property type="entry name" value="TroA_like"/>
    <property type="match status" value="1"/>
</dbReference>
<dbReference type="CDD" id="cd01144">
    <property type="entry name" value="BtuF"/>
    <property type="match status" value="1"/>
</dbReference>
<dbReference type="Proteomes" id="UP000494115">
    <property type="component" value="Unassembled WGS sequence"/>
</dbReference>
<organism evidence="4 5">
    <name type="scientific">Pararobbsia alpina</name>
    <dbReference type="NCBI Taxonomy" id="621374"/>
    <lineage>
        <taxon>Bacteria</taxon>
        <taxon>Pseudomonadati</taxon>
        <taxon>Pseudomonadota</taxon>
        <taxon>Betaproteobacteria</taxon>
        <taxon>Burkholderiales</taxon>
        <taxon>Burkholderiaceae</taxon>
        <taxon>Pararobbsia</taxon>
    </lineage>
</organism>
<evidence type="ECO:0000313" key="4">
    <source>
        <dbReference type="EMBL" id="CAB3776196.1"/>
    </source>
</evidence>
<dbReference type="InterPro" id="IPR050902">
    <property type="entry name" value="ABC_Transporter_SBP"/>
</dbReference>
<feature type="signal peptide" evidence="2">
    <location>
        <begin position="1"/>
        <end position="42"/>
    </location>
</feature>
<sequence>MLAPAPRSVSRWIALRVSPRKSLLSLLMTLAASLALVRAASAAAISVVDDSGATVTLDAPAHRIVSLAPHTTELVYAAGGADLIVGAVNYSDYPPAARQLPRVGDNQALDLEKIAAFKPDLLIVWRHGNAQRQIGALRALGIPMFFSEPKQLPDIAANLHKLGELMGTVPTADKAAQDFSAKIARLRGQYARRPVVSVFYQVWETPLMTLNGDHMVSDVMRLCGGRNVFASLTPVAPTVSTEAVVAANPDAIVTGRYGDADPAALPKSLDRWKSWTELTAVSHRNLFAVNADWLDRPAPRLADGAAQLCEALQTAREHLGR</sequence>